<feature type="compositionally biased region" description="Basic residues" evidence="2">
    <location>
        <begin position="218"/>
        <end position="242"/>
    </location>
</feature>
<dbReference type="EMBL" id="MRYD01000046">
    <property type="protein sequence ID" value="OSZ60288.1"/>
    <property type="molecule type" value="Genomic_DNA"/>
</dbReference>
<keyword evidence="4" id="KW-1185">Reference proteome</keyword>
<proteinExistence type="inferred from homology"/>
<comment type="similarity">
    <text evidence="1">Belongs to the cytochrome P450 family.</text>
</comment>
<reference evidence="3 4" key="1">
    <citation type="submission" date="2016-12" db="EMBL/GenBank/DDBJ databases">
        <title>Genome Mining:The Detection of Biosynthetic Gene Clusters to Aid in the Expression of Curamycin A produced by Streptomyces sp. strain CZA14.</title>
        <authorList>
            <person name="Durrell K.A."/>
            <person name="Kirby B.M."/>
            <person name="Khan W."/>
            <person name="Mthethwa T."/>
            <person name="Le Roes-Hill M."/>
        </authorList>
    </citation>
    <scope>NUCLEOTIDE SEQUENCE [LARGE SCALE GENOMIC DNA]</scope>
    <source>
        <strain evidence="3 4">CZA14</strain>
    </source>
</reference>
<protein>
    <recommendedName>
        <fullName evidence="5">Cytochrome</fullName>
    </recommendedName>
</protein>
<evidence type="ECO:0008006" key="5">
    <source>
        <dbReference type="Google" id="ProtNLM"/>
    </source>
</evidence>
<evidence type="ECO:0000313" key="3">
    <source>
        <dbReference type="EMBL" id="OSZ60288.1"/>
    </source>
</evidence>
<dbReference type="PANTHER" id="PTHR46696:SF1">
    <property type="entry name" value="CYTOCHROME P450 YJIB-RELATED"/>
    <property type="match status" value="1"/>
</dbReference>
<accession>A0ABX3YK51</accession>
<dbReference type="PANTHER" id="PTHR46696">
    <property type="entry name" value="P450, PUTATIVE (EUROFUNG)-RELATED"/>
    <property type="match status" value="1"/>
</dbReference>
<comment type="caution">
    <text evidence="3">The sequence shown here is derived from an EMBL/GenBank/DDBJ whole genome shotgun (WGS) entry which is preliminary data.</text>
</comment>
<dbReference type="Proteomes" id="UP000194266">
    <property type="component" value="Unassembled WGS sequence"/>
</dbReference>
<evidence type="ECO:0000256" key="1">
    <source>
        <dbReference type="ARBA" id="ARBA00010617"/>
    </source>
</evidence>
<evidence type="ECO:0000256" key="2">
    <source>
        <dbReference type="SAM" id="MobiDB-lite"/>
    </source>
</evidence>
<feature type="region of interest" description="Disordered" evidence="2">
    <location>
        <begin position="200"/>
        <end position="320"/>
    </location>
</feature>
<feature type="compositionally biased region" description="Basic residues" evidence="2">
    <location>
        <begin position="253"/>
        <end position="268"/>
    </location>
</feature>
<dbReference type="InterPro" id="IPR036396">
    <property type="entry name" value="Cyt_P450_sf"/>
</dbReference>
<dbReference type="RefSeq" id="WP_086169283.1">
    <property type="nucleotide sequence ID" value="NZ_MRYD01000046.1"/>
</dbReference>
<dbReference type="Gene3D" id="1.10.630.10">
    <property type="entry name" value="Cytochrome P450"/>
    <property type="match status" value="1"/>
</dbReference>
<evidence type="ECO:0000313" key="4">
    <source>
        <dbReference type="Proteomes" id="UP000194266"/>
    </source>
</evidence>
<organism evidence="3 4">
    <name type="scientific">Streptomyces pharetrae CZA14</name>
    <dbReference type="NCBI Taxonomy" id="1144883"/>
    <lineage>
        <taxon>Bacteria</taxon>
        <taxon>Bacillati</taxon>
        <taxon>Actinomycetota</taxon>
        <taxon>Actinomycetes</taxon>
        <taxon>Kitasatosporales</taxon>
        <taxon>Streptomycetaceae</taxon>
        <taxon>Streptomyces</taxon>
    </lineage>
</organism>
<name>A0ABX3YK51_9ACTN</name>
<dbReference type="SUPFAM" id="SSF48264">
    <property type="entry name" value="Cytochrome P450"/>
    <property type="match status" value="1"/>
</dbReference>
<gene>
    <name evidence="3" type="ORF">OQI_11685</name>
</gene>
<sequence>MLEWRPSAPRSSGAAHSRYRAANTAAIDAVDQHRLRALVDQNADSTIAAFHTAGRADLLADHAWPLALRSLTALPGCPDGSGRRCADGMARVFDGVNAEAGNEILTRAISDLVALPRQQPGDDITSRLIAHPARLDDTQTLRQLVTLHGAGIEPPTNLITNTVLKLLPDPEFSADLHAGGASVREALDALLHRDRHWRSAYPTRRTRSRSTASSARPPARRHLHGRLGQRPRPRHRPARLRQPRPPVLEHRTARPPRPLRRPPHRRGRLSPTPRTPRPRWNWPADPASDPTFRPGPSHHRALTHLPVLLPTPQQPEGVSA</sequence>